<organism evidence="3">
    <name type="scientific">Verticillium alfalfae (strain VaMs.102 / ATCC MYA-4576 / FGSC 10136)</name>
    <name type="common">Verticillium wilt of alfalfa</name>
    <name type="synonym">Verticillium albo-atrum</name>
    <dbReference type="NCBI Taxonomy" id="526221"/>
    <lineage>
        <taxon>Eukaryota</taxon>
        <taxon>Fungi</taxon>
        <taxon>Dikarya</taxon>
        <taxon>Ascomycota</taxon>
        <taxon>Pezizomycotina</taxon>
        <taxon>Sordariomycetes</taxon>
        <taxon>Hypocreomycetidae</taxon>
        <taxon>Glomerellales</taxon>
        <taxon>Plectosphaerellaceae</taxon>
        <taxon>Verticillium</taxon>
    </lineage>
</organism>
<reference evidence="3" key="1">
    <citation type="journal article" date="2011" name="PLoS Pathog.">
        <title>Comparative genomics yields insights into niche adaptation of plant vascular wilt pathogens.</title>
        <authorList>
            <person name="Klosterman S.J."/>
            <person name="Subbarao K.V."/>
            <person name="Kang S."/>
            <person name="Veronese P."/>
            <person name="Gold S.E."/>
            <person name="Thomma B.P.H.J."/>
            <person name="Chen Z."/>
            <person name="Henrissat B."/>
            <person name="Lee Y.-H."/>
            <person name="Park J."/>
            <person name="Garcia-Pedrajas M.D."/>
            <person name="Barbara D.J."/>
            <person name="Anchieta A."/>
            <person name="de Jonge R."/>
            <person name="Santhanam P."/>
            <person name="Maruthachalam K."/>
            <person name="Atallah Z."/>
            <person name="Amyotte S.G."/>
            <person name="Paz Z."/>
            <person name="Inderbitzin P."/>
            <person name="Hayes R.J."/>
            <person name="Heiman D.I."/>
            <person name="Young S."/>
            <person name="Zeng Q."/>
            <person name="Engels R."/>
            <person name="Galagan J."/>
            <person name="Cuomo C.A."/>
            <person name="Dobinson K.F."/>
            <person name="Ma L.-J."/>
        </authorList>
    </citation>
    <scope>NUCLEOTIDE SEQUENCE [LARGE SCALE GENOMIC DNA]</scope>
    <source>
        <strain evidence="3">VaMs.102 / ATCC MYA-4576 / FGSC 10136</strain>
    </source>
</reference>
<dbReference type="AlphaFoldDB" id="C9S7H5"/>
<keyword evidence="1" id="KW-0472">Membrane</keyword>
<dbReference type="Proteomes" id="UP000008698">
    <property type="component" value="Unassembled WGS sequence"/>
</dbReference>
<dbReference type="GeneID" id="9530739"/>
<evidence type="ECO:0000313" key="2">
    <source>
        <dbReference type="EMBL" id="EEY14736.1"/>
    </source>
</evidence>
<feature type="transmembrane region" description="Helical" evidence="1">
    <location>
        <begin position="12"/>
        <end position="30"/>
    </location>
</feature>
<dbReference type="EMBL" id="DS985214">
    <property type="protein sequence ID" value="EEY14736.1"/>
    <property type="molecule type" value="Genomic_DNA"/>
</dbReference>
<dbReference type="KEGG" id="val:VDBG_00845"/>
<keyword evidence="3" id="KW-1185">Reference proteome</keyword>
<keyword evidence="1" id="KW-1133">Transmembrane helix</keyword>
<keyword evidence="1" id="KW-0812">Transmembrane</keyword>
<sequence length="48" mass="5115">MAGGTGQKLTTATTIVAGVAALVATLLSIVKNYRKPLLQRYVVRILLM</sequence>
<evidence type="ECO:0000313" key="3">
    <source>
        <dbReference type="Proteomes" id="UP000008698"/>
    </source>
</evidence>
<accession>C9S7H5</accession>
<dbReference type="STRING" id="526221.C9S7H5"/>
<dbReference type="RefSeq" id="XP_003009162.1">
    <property type="nucleotide sequence ID" value="XM_003009116.1"/>
</dbReference>
<dbReference type="HOGENOM" id="CLU_3160288_0_0_1"/>
<proteinExistence type="predicted"/>
<evidence type="ECO:0000256" key="1">
    <source>
        <dbReference type="SAM" id="Phobius"/>
    </source>
</evidence>
<name>C9S7H5_VERA1</name>
<gene>
    <name evidence="2" type="ORF">VDBG_00845</name>
</gene>
<protein>
    <submittedName>
        <fullName evidence="2">Predicted protein</fullName>
    </submittedName>
</protein>